<dbReference type="InterPro" id="IPR003593">
    <property type="entry name" value="AAA+_ATPase"/>
</dbReference>
<dbReference type="PANTHER" id="PTHR43394">
    <property type="entry name" value="ATP-DEPENDENT PERMEASE MDL1, MITOCHONDRIAL"/>
    <property type="match status" value="1"/>
</dbReference>
<dbReference type="InterPro" id="IPR039421">
    <property type="entry name" value="Type_1_exporter"/>
</dbReference>
<dbReference type="PROSITE" id="PS50929">
    <property type="entry name" value="ABC_TM1F"/>
    <property type="match status" value="1"/>
</dbReference>
<dbReference type="PROSITE" id="PS50893">
    <property type="entry name" value="ABC_TRANSPORTER_2"/>
    <property type="match status" value="1"/>
</dbReference>
<dbReference type="Gene3D" id="1.20.1560.10">
    <property type="entry name" value="ABC transporter type 1, transmembrane domain"/>
    <property type="match status" value="1"/>
</dbReference>
<keyword evidence="3" id="KW-1003">Cell membrane</keyword>
<dbReference type="InterPro" id="IPR036640">
    <property type="entry name" value="ABC1_TM_sf"/>
</dbReference>
<keyword evidence="8 9" id="KW-0472">Membrane</keyword>
<evidence type="ECO:0000259" key="11">
    <source>
        <dbReference type="PROSITE" id="PS50929"/>
    </source>
</evidence>
<dbReference type="GO" id="GO:0015421">
    <property type="term" value="F:ABC-type oligopeptide transporter activity"/>
    <property type="evidence" value="ECO:0007669"/>
    <property type="project" value="TreeGrafter"/>
</dbReference>
<organism evidence="12">
    <name type="scientific">mine drainage metagenome</name>
    <dbReference type="NCBI Taxonomy" id="410659"/>
    <lineage>
        <taxon>unclassified sequences</taxon>
        <taxon>metagenomes</taxon>
        <taxon>ecological metagenomes</taxon>
    </lineage>
</organism>
<keyword evidence="6 12" id="KW-0067">ATP-binding</keyword>
<evidence type="ECO:0000313" key="12">
    <source>
        <dbReference type="EMBL" id="OIR00642.1"/>
    </source>
</evidence>
<dbReference type="FunFam" id="3.40.50.300:FF:000221">
    <property type="entry name" value="Multidrug ABC transporter ATP-binding protein"/>
    <property type="match status" value="1"/>
</dbReference>
<evidence type="ECO:0000259" key="10">
    <source>
        <dbReference type="PROSITE" id="PS50893"/>
    </source>
</evidence>
<dbReference type="PANTHER" id="PTHR43394:SF1">
    <property type="entry name" value="ATP-BINDING CASSETTE SUB-FAMILY B MEMBER 10, MITOCHONDRIAL"/>
    <property type="match status" value="1"/>
</dbReference>
<feature type="transmembrane region" description="Helical" evidence="9">
    <location>
        <begin position="89"/>
        <end position="110"/>
    </location>
</feature>
<comment type="caution">
    <text evidence="12">The sequence shown here is derived from an EMBL/GenBank/DDBJ whole genome shotgun (WGS) entry which is preliminary data.</text>
</comment>
<keyword evidence="2" id="KW-0813">Transport</keyword>
<comment type="subcellular location">
    <subcellularLocation>
        <location evidence="1">Cell membrane</location>
        <topology evidence="1">Multi-pass membrane protein</topology>
    </subcellularLocation>
</comment>
<dbReference type="Pfam" id="PF00005">
    <property type="entry name" value="ABC_tran"/>
    <property type="match status" value="1"/>
</dbReference>
<feature type="transmembrane region" description="Helical" evidence="9">
    <location>
        <begin position="12"/>
        <end position="31"/>
    </location>
</feature>
<dbReference type="SUPFAM" id="SSF90123">
    <property type="entry name" value="ABC transporter transmembrane region"/>
    <property type="match status" value="1"/>
</dbReference>
<dbReference type="InterPro" id="IPR011527">
    <property type="entry name" value="ABC1_TM_dom"/>
</dbReference>
<dbReference type="SUPFAM" id="SSF52540">
    <property type="entry name" value="P-loop containing nucleoside triphosphate hydrolases"/>
    <property type="match status" value="1"/>
</dbReference>
<evidence type="ECO:0000256" key="9">
    <source>
        <dbReference type="SAM" id="Phobius"/>
    </source>
</evidence>
<accession>A0A1J5RXT8</accession>
<dbReference type="EC" id="3.6.3.-" evidence="12"/>
<dbReference type="GO" id="GO:0005886">
    <property type="term" value="C:plasma membrane"/>
    <property type="evidence" value="ECO:0007669"/>
    <property type="project" value="UniProtKB-SubCell"/>
</dbReference>
<feature type="domain" description="ABC transporter" evidence="10">
    <location>
        <begin position="371"/>
        <end position="607"/>
    </location>
</feature>
<keyword evidence="4 9" id="KW-0812">Transmembrane</keyword>
<feature type="transmembrane region" description="Helical" evidence="9">
    <location>
        <begin position="193"/>
        <end position="211"/>
    </location>
</feature>
<dbReference type="GO" id="GO:0005524">
    <property type="term" value="F:ATP binding"/>
    <property type="evidence" value="ECO:0007669"/>
    <property type="project" value="UniProtKB-KW"/>
</dbReference>
<keyword evidence="5" id="KW-0547">Nucleotide-binding</keyword>
<proteinExistence type="predicted"/>
<evidence type="ECO:0000256" key="8">
    <source>
        <dbReference type="ARBA" id="ARBA00023136"/>
    </source>
</evidence>
<feature type="transmembrane region" description="Helical" evidence="9">
    <location>
        <begin position="168"/>
        <end position="187"/>
    </location>
</feature>
<dbReference type="PROSITE" id="PS00211">
    <property type="entry name" value="ABC_TRANSPORTER_1"/>
    <property type="match status" value="1"/>
</dbReference>
<feature type="domain" description="ABC transmembrane type-1" evidence="11">
    <location>
        <begin position="19"/>
        <end position="338"/>
    </location>
</feature>
<dbReference type="AlphaFoldDB" id="A0A1J5RXT8"/>
<name>A0A1J5RXT8_9ZZZZ</name>
<keyword evidence="7 9" id="KW-1133">Transmembrane helix</keyword>
<evidence type="ECO:0000256" key="5">
    <source>
        <dbReference type="ARBA" id="ARBA00022741"/>
    </source>
</evidence>
<evidence type="ECO:0000256" key="7">
    <source>
        <dbReference type="ARBA" id="ARBA00022989"/>
    </source>
</evidence>
<protein>
    <submittedName>
        <fullName evidence="12">Putative multidrug resistance ABC transporter ATP-binding/permease protein YheI</fullName>
        <ecNumber evidence="12">3.6.3.-</ecNumber>
    </submittedName>
</protein>
<dbReference type="Gene3D" id="3.40.50.300">
    <property type="entry name" value="P-loop containing nucleotide triphosphate hydrolases"/>
    <property type="match status" value="1"/>
</dbReference>
<evidence type="ECO:0000256" key="4">
    <source>
        <dbReference type="ARBA" id="ARBA00022692"/>
    </source>
</evidence>
<dbReference type="GO" id="GO:0016887">
    <property type="term" value="F:ATP hydrolysis activity"/>
    <property type="evidence" value="ECO:0007669"/>
    <property type="project" value="InterPro"/>
</dbReference>
<dbReference type="Pfam" id="PF00664">
    <property type="entry name" value="ABC_membrane"/>
    <property type="match status" value="1"/>
</dbReference>
<dbReference type="EMBL" id="MLJW01000093">
    <property type="protein sequence ID" value="OIR00642.1"/>
    <property type="molecule type" value="Genomic_DNA"/>
</dbReference>
<reference evidence="12" key="1">
    <citation type="submission" date="2016-10" db="EMBL/GenBank/DDBJ databases">
        <title>Sequence of Gallionella enrichment culture.</title>
        <authorList>
            <person name="Poehlein A."/>
            <person name="Muehling M."/>
            <person name="Daniel R."/>
        </authorList>
    </citation>
    <scope>NUCLEOTIDE SEQUENCE</scope>
</reference>
<evidence type="ECO:0000256" key="2">
    <source>
        <dbReference type="ARBA" id="ARBA00022448"/>
    </source>
</evidence>
<dbReference type="SMART" id="SM00382">
    <property type="entry name" value="AAA"/>
    <property type="match status" value="1"/>
</dbReference>
<feature type="transmembrane region" description="Helical" evidence="9">
    <location>
        <begin position="275"/>
        <end position="300"/>
    </location>
</feature>
<dbReference type="InterPro" id="IPR017871">
    <property type="entry name" value="ABC_transporter-like_CS"/>
</dbReference>
<evidence type="ECO:0000256" key="3">
    <source>
        <dbReference type="ARBA" id="ARBA00022475"/>
    </source>
</evidence>
<sequence length="622" mass="70574">MRHLRSVNKYFWKYKTRLLLGFVFIILSNYFRILTPQISGYVVDKVEHSISQHTGNKNVQETKRTAKYDVLVVELINTIESANTSFGENVILCGITLLVLAVLSGLFMFLMRQTIIVMSRHIEFDQKNEIFEHYQKLDTNFYKTHSTGDLMNRITEDVSRVRMYTGPAIMYLINLAATIGFSLFFMFNENWRLTLYVLSPLPVLAITIYLVNTIIHKKSERIQALLSDLTTTAQESYSGIRVIKSFVQEKAMFGFFKKNSEDYKRNAIGLARVEAIYFPAMALLIGLSNLLTIGIGSWYLVHEQYNVTAGTITEFVIYINMLTFPVSAIGWTASMIQRASASQKRLNEFLQTTPEIKNNTVEHSVKLNGDIIFDHVTFTYPHTGITALQNFNLTIKEGEKILLLGRTGSGKSTIAQLLLHFYNPTKGKITIGGKDIQTIALQQLREQISYVPQDVFLFSDSVESNISFGLQGSTSYETVEQAASFASVHKEILRFDKQYETLIGERGVTLSGGQKQRISIARALIKDPEIVVFDDCLSAVDAKTENDIVNNLDKFLHNKTAIIITHRIFSSFRFNKIVVLEDGMISEEGTHEKLLELNGYYAELYRLQLTEASSPDTENIIA</sequence>
<evidence type="ECO:0000256" key="1">
    <source>
        <dbReference type="ARBA" id="ARBA00004651"/>
    </source>
</evidence>
<dbReference type="InterPro" id="IPR003439">
    <property type="entry name" value="ABC_transporter-like_ATP-bd"/>
</dbReference>
<dbReference type="CDD" id="cd18541">
    <property type="entry name" value="ABC_6TM_TmrB_like"/>
    <property type="match status" value="1"/>
</dbReference>
<gene>
    <name evidence="12" type="primary">yheI_1</name>
    <name evidence="12" type="ORF">GALL_173330</name>
</gene>
<dbReference type="InterPro" id="IPR027417">
    <property type="entry name" value="P-loop_NTPase"/>
</dbReference>
<keyword evidence="12" id="KW-0378">Hydrolase</keyword>
<evidence type="ECO:0000256" key="6">
    <source>
        <dbReference type="ARBA" id="ARBA00022840"/>
    </source>
</evidence>
<feature type="transmembrane region" description="Helical" evidence="9">
    <location>
        <begin position="315"/>
        <end position="336"/>
    </location>
</feature>